<accession>A0ABU0GFR7</accession>
<dbReference type="Proteomes" id="UP001240250">
    <property type="component" value="Unassembled WGS sequence"/>
</dbReference>
<evidence type="ECO:0000256" key="4">
    <source>
        <dbReference type="ARBA" id="ARBA00022729"/>
    </source>
</evidence>
<dbReference type="Pfam" id="PF02608">
    <property type="entry name" value="Bmp"/>
    <property type="match status" value="1"/>
</dbReference>
<protein>
    <submittedName>
        <fullName evidence="9">Basic membrane protein A</fullName>
    </submittedName>
</protein>
<reference evidence="9 10" key="1">
    <citation type="submission" date="2023-07" db="EMBL/GenBank/DDBJ databases">
        <title>Sequencing the genomes of 1000 actinobacteria strains.</title>
        <authorList>
            <person name="Klenk H.-P."/>
        </authorList>
    </citation>
    <scope>NUCLEOTIDE SEQUENCE [LARGE SCALE GENOMIC DNA]</scope>
    <source>
        <strain evidence="9 10">DSM 14785</strain>
    </source>
</reference>
<evidence type="ECO:0000259" key="8">
    <source>
        <dbReference type="Pfam" id="PF02608"/>
    </source>
</evidence>
<evidence type="ECO:0000256" key="6">
    <source>
        <dbReference type="ARBA" id="ARBA00023288"/>
    </source>
</evidence>
<dbReference type="EMBL" id="JAUSVM010000001">
    <property type="protein sequence ID" value="MDQ0424199.1"/>
    <property type="molecule type" value="Genomic_DNA"/>
</dbReference>
<sequence>MTARPTARRPLALAALVALALAACATPPAPEPDAATAGTSGRDYTACMVSDFGGLDDKGFNQAVRDGMRTAEQELGVRTLTLESNSETDYAPNLEQAYQQGCDLTVTVGFSTADAARTAAERYPDRSFAIVDDSSIDLPNVKPVVYDTAQAAFLAGYLAAGYSRTGVVGVYGGQPFPPVMLFLDGFADGVAHYNEVHGTDVRLLGWDKASQTGTFSGTFDDIAAGKSVTRNLLDQGADVVMPVAGSLYQGTAEALRDAGRGVLIGVDNDTYAIAPQYGDLILSSVMKQMGDAIVSVVDEGSQGRFDATPYVGDLANAGVDLAPYHDLADTLPDGLADEVAALRQQVADGEIVVESVNSPR</sequence>
<keyword evidence="5" id="KW-0472">Membrane</keyword>
<dbReference type="InterPro" id="IPR050957">
    <property type="entry name" value="BMP_lipoprotein"/>
</dbReference>
<organism evidence="9 10">
    <name type="scientific">Cellulomonas iranensis</name>
    <dbReference type="NCBI Taxonomy" id="76862"/>
    <lineage>
        <taxon>Bacteria</taxon>
        <taxon>Bacillati</taxon>
        <taxon>Actinomycetota</taxon>
        <taxon>Actinomycetes</taxon>
        <taxon>Micrococcales</taxon>
        <taxon>Cellulomonadaceae</taxon>
        <taxon>Cellulomonas</taxon>
    </lineage>
</organism>
<keyword evidence="4 7" id="KW-0732">Signal</keyword>
<dbReference type="Gene3D" id="3.40.50.2300">
    <property type="match status" value="2"/>
</dbReference>
<comment type="caution">
    <text evidence="9">The sequence shown here is derived from an EMBL/GenBank/DDBJ whole genome shotgun (WGS) entry which is preliminary data.</text>
</comment>
<comment type="subcellular location">
    <subcellularLocation>
        <location evidence="1">Cell membrane</location>
        <topology evidence="1">Lipid-anchor</topology>
    </subcellularLocation>
</comment>
<keyword evidence="3" id="KW-1003">Cell membrane</keyword>
<feature type="signal peptide" evidence="7">
    <location>
        <begin position="1"/>
        <end position="25"/>
    </location>
</feature>
<evidence type="ECO:0000313" key="10">
    <source>
        <dbReference type="Proteomes" id="UP001240250"/>
    </source>
</evidence>
<proteinExistence type="inferred from homology"/>
<dbReference type="PANTHER" id="PTHR34296">
    <property type="entry name" value="TRANSCRIPTIONAL ACTIVATOR PROTEIN MED"/>
    <property type="match status" value="1"/>
</dbReference>
<comment type="similarity">
    <text evidence="2">Belongs to the BMP lipoprotein family.</text>
</comment>
<dbReference type="InterPro" id="IPR003760">
    <property type="entry name" value="PnrA-like"/>
</dbReference>
<gene>
    <name evidence="9" type="ORF">JO380_000580</name>
</gene>
<evidence type="ECO:0000256" key="5">
    <source>
        <dbReference type="ARBA" id="ARBA00023136"/>
    </source>
</evidence>
<evidence type="ECO:0000256" key="2">
    <source>
        <dbReference type="ARBA" id="ARBA00008610"/>
    </source>
</evidence>
<evidence type="ECO:0000256" key="1">
    <source>
        <dbReference type="ARBA" id="ARBA00004193"/>
    </source>
</evidence>
<evidence type="ECO:0000256" key="3">
    <source>
        <dbReference type="ARBA" id="ARBA00022475"/>
    </source>
</evidence>
<evidence type="ECO:0000256" key="7">
    <source>
        <dbReference type="SAM" id="SignalP"/>
    </source>
</evidence>
<keyword evidence="6" id="KW-0449">Lipoprotein</keyword>
<feature type="chain" id="PRO_5047139263" evidence="7">
    <location>
        <begin position="26"/>
        <end position="360"/>
    </location>
</feature>
<evidence type="ECO:0000313" key="9">
    <source>
        <dbReference type="EMBL" id="MDQ0424199.1"/>
    </source>
</evidence>
<dbReference type="PANTHER" id="PTHR34296:SF2">
    <property type="entry name" value="ABC TRANSPORTER GUANOSINE-BINDING PROTEIN NUPN"/>
    <property type="match status" value="1"/>
</dbReference>
<dbReference type="RefSeq" id="WP_070319718.1">
    <property type="nucleotide sequence ID" value="NZ_JAUSVM010000001.1"/>
</dbReference>
<feature type="domain" description="ABC transporter substrate-binding protein PnrA-like" evidence="8">
    <location>
        <begin position="47"/>
        <end position="305"/>
    </location>
</feature>
<dbReference type="PROSITE" id="PS51257">
    <property type="entry name" value="PROKAR_LIPOPROTEIN"/>
    <property type="match status" value="1"/>
</dbReference>
<dbReference type="CDD" id="cd06354">
    <property type="entry name" value="PBP1_PrnA-like"/>
    <property type="match status" value="1"/>
</dbReference>
<dbReference type="InterPro" id="IPR028082">
    <property type="entry name" value="Peripla_BP_I"/>
</dbReference>
<name>A0ABU0GFR7_9CELL</name>
<dbReference type="SUPFAM" id="SSF53822">
    <property type="entry name" value="Periplasmic binding protein-like I"/>
    <property type="match status" value="1"/>
</dbReference>
<keyword evidence="10" id="KW-1185">Reference proteome</keyword>